<name>A0A0D0D0S2_9AGAM</name>
<dbReference type="EMBL" id="KN827109">
    <property type="protein sequence ID" value="KIK77156.1"/>
    <property type="molecule type" value="Genomic_DNA"/>
</dbReference>
<dbReference type="InParanoid" id="A0A0D0D0S2"/>
<reference evidence="1 2" key="1">
    <citation type="submission" date="2014-04" db="EMBL/GenBank/DDBJ databases">
        <authorList>
            <consortium name="DOE Joint Genome Institute"/>
            <person name="Kuo A."/>
            <person name="Kohler A."/>
            <person name="Jargeat P."/>
            <person name="Nagy L.G."/>
            <person name="Floudas D."/>
            <person name="Copeland A."/>
            <person name="Barry K.W."/>
            <person name="Cichocki N."/>
            <person name="Veneault-Fourrey C."/>
            <person name="LaButti K."/>
            <person name="Lindquist E.A."/>
            <person name="Lipzen A."/>
            <person name="Lundell T."/>
            <person name="Morin E."/>
            <person name="Murat C."/>
            <person name="Sun H."/>
            <person name="Tunlid A."/>
            <person name="Henrissat B."/>
            <person name="Grigoriev I.V."/>
            <person name="Hibbett D.S."/>
            <person name="Martin F."/>
            <person name="Nordberg H.P."/>
            <person name="Cantor M.N."/>
            <person name="Hua S.X."/>
        </authorList>
    </citation>
    <scope>NUCLEOTIDE SEQUENCE [LARGE SCALE GENOMIC DNA]</scope>
    <source>
        <strain evidence="1 2">Ve08.2h10</strain>
    </source>
</reference>
<accession>A0A0D0D0S2</accession>
<dbReference type="HOGENOM" id="CLU_2747024_0_0_1"/>
<dbReference type="OrthoDB" id="3256444at2759"/>
<proteinExistence type="predicted"/>
<dbReference type="AlphaFoldDB" id="A0A0D0D0S2"/>
<feature type="non-terminal residue" evidence="1">
    <location>
        <position position="1"/>
    </location>
</feature>
<evidence type="ECO:0000313" key="1">
    <source>
        <dbReference type="EMBL" id="KIK77156.1"/>
    </source>
</evidence>
<reference evidence="2" key="2">
    <citation type="submission" date="2015-01" db="EMBL/GenBank/DDBJ databases">
        <title>Evolutionary Origins and Diversification of the Mycorrhizal Mutualists.</title>
        <authorList>
            <consortium name="DOE Joint Genome Institute"/>
            <consortium name="Mycorrhizal Genomics Consortium"/>
            <person name="Kohler A."/>
            <person name="Kuo A."/>
            <person name="Nagy L.G."/>
            <person name="Floudas D."/>
            <person name="Copeland A."/>
            <person name="Barry K.W."/>
            <person name="Cichocki N."/>
            <person name="Veneault-Fourrey C."/>
            <person name="LaButti K."/>
            <person name="Lindquist E.A."/>
            <person name="Lipzen A."/>
            <person name="Lundell T."/>
            <person name="Morin E."/>
            <person name="Murat C."/>
            <person name="Riley R."/>
            <person name="Ohm R."/>
            <person name="Sun H."/>
            <person name="Tunlid A."/>
            <person name="Henrissat B."/>
            <person name="Grigoriev I.V."/>
            <person name="Hibbett D.S."/>
            <person name="Martin F."/>
        </authorList>
    </citation>
    <scope>NUCLEOTIDE SEQUENCE [LARGE SCALE GENOMIC DNA]</scope>
    <source>
        <strain evidence="2">Ve08.2h10</strain>
    </source>
</reference>
<gene>
    <name evidence="1" type="ORF">PAXRUDRAFT_167663</name>
</gene>
<sequence length="71" mass="8088">KDNNFESKLPDDVKVCKTPAATADMRQGTLDEHVWEIEPGEYVLPYMDKLFHVAAVEWLITNQVRSITVSP</sequence>
<protein>
    <submittedName>
        <fullName evidence="1">Uncharacterized protein</fullName>
    </submittedName>
</protein>
<keyword evidence="2" id="KW-1185">Reference proteome</keyword>
<organism evidence="1 2">
    <name type="scientific">Paxillus rubicundulus Ve08.2h10</name>
    <dbReference type="NCBI Taxonomy" id="930991"/>
    <lineage>
        <taxon>Eukaryota</taxon>
        <taxon>Fungi</taxon>
        <taxon>Dikarya</taxon>
        <taxon>Basidiomycota</taxon>
        <taxon>Agaricomycotina</taxon>
        <taxon>Agaricomycetes</taxon>
        <taxon>Agaricomycetidae</taxon>
        <taxon>Boletales</taxon>
        <taxon>Paxilineae</taxon>
        <taxon>Paxillaceae</taxon>
        <taxon>Paxillus</taxon>
    </lineage>
</organism>
<evidence type="ECO:0000313" key="2">
    <source>
        <dbReference type="Proteomes" id="UP000054538"/>
    </source>
</evidence>
<dbReference type="Proteomes" id="UP000054538">
    <property type="component" value="Unassembled WGS sequence"/>
</dbReference>